<gene>
    <name evidence="3" type="ordered locus">Os10g0362600</name>
    <name evidence="3" type="ORF">OSNPB_100362600</name>
</gene>
<protein>
    <submittedName>
        <fullName evidence="3">Os10g0362600 protein</fullName>
    </submittedName>
</protein>
<feature type="compositionally biased region" description="Basic and acidic residues" evidence="1">
    <location>
        <begin position="210"/>
        <end position="219"/>
    </location>
</feature>
<feature type="compositionally biased region" description="Polar residues" evidence="1">
    <location>
        <begin position="154"/>
        <end position="174"/>
    </location>
</feature>
<accession>A0A0P0XTA0</accession>
<dbReference type="InterPro" id="IPR025836">
    <property type="entry name" value="Zn_knuckle_CX2CX4HX4C"/>
</dbReference>
<dbReference type="Pfam" id="PF14392">
    <property type="entry name" value="zf-CCHC_4"/>
    <property type="match status" value="1"/>
</dbReference>
<dbReference type="STRING" id="39947.A0A0P0XTA0"/>
<dbReference type="PaxDb" id="39947-A0A0P0XTA0"/>
<dbReference type="Proteomes" id="UP000059680">
    <property type="component" value="Chromosome 10"/>
</dbReference>
<dbReference type="PANTHER" id="PTHR31286:SF180">
    <property type="entry name" value="OS10G0362600 PROTEIN"/>
    <property type="match status" value="1"/>
</dbReference>
<dbReference type="InParanoid" id="A0A0P0XTA0"/>
<name>A0A0P0XTA0_ORYSJ</name>
<proteinExistence type="predicted"/>
<feature type="compositionally biased region" description="Basic and acidic residues" evidence="1">
    <location>
        <begin position="184"/>
        <end position="197"/>
    </location>
</feature>
<dbReference type="InterPro" id="IPR040256">
    <property type="entry name" value="At4g02000-like"/>
</dbReference>
<dbReference type="EMBL" id="AP014966">
    <property type="protein sequence ID" value="BAT10513.1"/>
    <property type="molecule type" value="Genomic_DNA"/>
</dbReference>
<organism evidence="3 4">
    <name type="scientific">Oryza sativa subsp. japonica</name>
    <name type="common">Rice</name>
    <dbReference type="NCBI Taxonomy" id="39947"/>
    <lineage>
        <taxon>Eukaryota</taxon>
        <taxon>Viridiplantae</taxon>
        <taxon>Streptophyta</taxon>
        <taxon>Embryophyta</taxon>
        <taxon>Tracheophyta</taxon>
        <taxon>Spermatophyta</taxon>
        <taxon>Magnoliopsida</taxon>
        <taxon>Liliopsida</taxon>
        <taxon>Poales</taxon>
        <taxon>Poaceae</taxon>
        <taxon>BOP clade</taxon>
        <taxon>Oryzoideae</taxon>
        <taxon>Oryzeae</taxon>
        <taxon>Oryzinae</taxon>
        <taxon>Oryza</taxon>
        <taxon>Oryza sativa</taxon>
    </lineage>
</organism>
<evidence type="ECO:0000313" key="3">
    <source>
        <dbReference type="EMBL" id="BAT10513.1"/>
    </source>
</evidence>
<dbReference type="FunCoup" id="A0A0P0XTA0">
    <property type="interactions" value="3"/>
</dbReference>
<reference evidence="4" key="1">
    <citation type="journal article" date="2005" name="Nature">
        <title>The map-based sequence of the rice genome.</title>
        <authorList>
            <consortium name="International rice genome sequencing project (IRGSP)"/>
            <person name="Matsumoto T."/>
            <person name="Wu J."/>
            <person name="Kanamori H."/>
            <person name="Katayose Y."/>
            <person name="Fujisawa M."/>
            <person name="Namiki N."/>
            <person name="Mizuno H."/>
            <person name="Yamamoto K."/>
            <person name="Antonio B.A."/>
            <person name="Baba T."/>
            <person name="Sakata K."/>
            <person name="Nagamura Y."/>
            <person name="Aoki H."/>
            <person name="Arikawa K."/>
            <person name="Arita K."/>
            <person name="Bito T."/>
            <person name="Chiden Y."/>
            <person name="Fujitsuka N."/>
            <person name="Fukunaka R."/>
            <person name="Hamada M."/>
            <person name="Harada C."/>
            <person name="Hayashi A."/>
            <person name="Hijishita S."/>
            <person name="Honda M."/>
            <person name="Hosokawa S."/>
            <person name="Ichikawa Y."/>
            <person name="Idonuma A."/>
            <person name="Iijima M."/>
            <person name="Ikeda M."/>
            <person name="Ikeno M."/>
            <person name="Ito K."/>
            <person name="Ito S."/>
            <person name="Ito T."/>
            <person name="Ito Y."/>
            <person name="Ito Y."/>
            <person name="Iwabuchi A."/>
            <person name="Kamiya K."/>
            <person name="Karasawa W."/>
            <person name="Kurita K."/>
            <person name="Katagiri S."/>
            <person name="Kikuta A."/>
            <person name="Kobayashi H."/>
            <person name="Kobayashi N."/>
            <person name="Machita K."/>
            <person name="Maehara T."/>
            <person name="Masukawa M."/>
            <person name="Mizubayashi T."/>
            <person name="Mukai Y."/>
            <person name="Nagasaki H."/>
            <person name="Nagata Y."/>
            <person name="Naito S."/>
            <person name="Nakashima M."/>
            <person name="Nakama Y."/>
            <person name="Nakamichi Y."/>
            <person name="Nakamura M."/>
            <person name="Meguro A."/>
            <person name="Negishi M."/>
            <person name="Ohta I."/>
            <person name="Ohta T."/>
            <person name="Okamoto M."/>
            <person name="Ono N."/>
            <person name="Saji S."/>
            <person name="Sakaguchi M."/>
            <person name="Sakai K."/>
            <person name="Shibata M."/>
            <person name="Shimokawa T."/>
            <person name="Song J."/>
            <person name="Takazaki Y."/>
            <person name="Terasawa K."/>
            <person name="Tsugane M."/>
            <person name="Tsuji K."/>
            <person name="Ueda S."/>
            <person name="Waki K."/>
            <person name="Yamagata H."/>
            <person name="Yamamoto M."/>
            <person name="Yamamoto S."/>
            <person name="Yamane H."/>
            <person name="Yoshiki S."/>
            <person name="Yoshihara R."/>
            <person name="Yukawa K."/>
            <person name="Zhong H."/>
            <person name="Yano M."/>
            <person name="Yuan Q."/>
            <person name="Ouyang S."/>
            <person name="Liu J."/>
            <person name="Jones K.M."/>
            <person name="Gansberger K."/>
            <person name="Moffat K."/>
            <person name="Hill J."/>
            <person name="Bera J."/>
            <person name="Fadrosh D."/>
            <person name="Jin S."/>
            <person name="Johri S."/>
            <person name="Kim M."/>
            <person name="Overton L."/>
            <person name="Reardon M."/>
            <person name="Tsitrin T."/>
            <person name="Vuong H."/>
            <person name="Weaver B."/>
            <person name="Ciecko A."/>
            <person name="Tallon L."/>
            <person name="Jackson J."/>
            <person name="Pai G."/>
            <person name="Aken S.V."/>
            <person name="Utterback T."/>
            <person name="Reidmuller S."/>
            <person name="Feldblyum T."/>
            <person name="Hsiao J."/>
            <person name="Zismann V."/>
            <person name="Iobst S."/>
            <person name="de Vazeille A.R."/>
            <person name="Buell C.R."/>
            <person name="Ying K."/>
            <person name="Li Y."/>
            <person name="Lu T."/>
            <person name="Huang Y."/>
            <person name="Zhao Q."/>
            <person name="Feng Q."/>
            <person name="Zhang L."/>
            <person name="Zhu J."/>
            <person name="Weng Q."/>
            <person name="Mu J."/>
            <person name="Lu Y."/>
            <person name="Fan D."/>
            <person name="Liu Y."/>
            <person name="Guan J."/>
            <person name="Zhang Y."/>
            <person name="Yu S."/>
            <person name="Liu X."/>
            <person name="Zhang Y."/>
            <person name="Hong G."/>
            <person name="Han B."/>
            <person name="Choisne N."/>
            <person name="Demange N."/>
            <person name="Orjeda G."/>
            <person name="Samain S."/>
            <person name="Cattolico L."/>
            <person name="Pelletier E."/>
            <person name="Couloux A."/>
            <person name="Segurens B."/>
            <person name="Wincker P."/>
            <person name="D'Hont A."/>
            <person name="Scarpelli C."/>
            <person name="Weissenbach J."/>
            <person name="Salanoubat M."/>
            <person name="Quetier F."/>
            <person name="Yu Y."/>
            <person name="Kim H.R."/>
            <person name="Rambo T."/>
            <person name="Currie J."/>
            <person name="Collura K."/>
            <person name="Luo M."/>
            <person name="Yang T."/>
            <person name="Ammiraju J.S.S."/>
            <person name="Engler F."/>
            <person name="Soderlund C."/>
            <person name="Wing R.A."/>
            <person name="Palmer L.E."/>
            <person name="de la Bastide M."/>
            <person name="Spiegel L."/>
            <person name="Nascimento L."/>
            <person name="Zutavern T."/>
            <person name="O'Shaughnessy A."/>
            <person name="Dike S."/>
            <person name="Dedhia N."/>
            <person name="Preston R."/>
            <person name="Balija V."/>
            <person name="McCombie W.R."/>
            <person name="Chow T."/>
            <person name="Chen H."/>
            <person name="Chung M."/>
            <person name="Chen C."/>
            <person name="Shaw J."/>
            <person name="Wu H."/>
            <person name="Hsiao K."/>
            <person name="Chao Y."/>
            <person name="Chu M."/>
            <person name="Cheng C."/>
            <person name="Hour A."/>
            <person name="Lee P."/>
            <person name="Lin S."/>
            <person name="Lin Y."/>
            <person name="Liou J."/>
            <person name="Liu S."/>
            <person name="Hsing Y."/>
            <person name="Raghuvanshi S."/>
            <person name="Mohanty A."/>
            <person name="Bharti A.K."/>
            <person name="Gaur A."/>
            <person name="Gupta V."/>
            <person name="Kumar D."/>
            <person name="Ravi V."/>
            <person name="Vij S."/>
            <person name="Kapur A."/>
            <person name="Khurana P."/>
            <person name="Khurana P."/>
            <person name="Khurana J.P."/>
            <person name="Tyagi A.K."/>
            <person name="Gaikwad K."/>
            <person name="Singh A."/>
            <person name="Dalal V."/>
            <person name="Srivastava S."/>
            <person name="Dixit A."/>
            <person name="Pal A.K."/>
            <person name="Ghazi I.A."/>
            <person name="Yadav M."/>
            <person name="Pandit A."/>
            <person name="Bhargava A."/>
            <person name="Sureshbabu K."/>
            <person name="Batra K."/>
            <person name="Sharma T.R."/>
            <person name="Mohapatra T."/>
            <person name="Singh N.K."/>
            <person name="Messing J."/>
            <person name="Nelson A.B."/>
            <person name="Fuks G."/>
            <person name="Kavchok S."/>
            <person name="Keizer G."/>
            <person name="Linton E."/>
            <person name="Llaca V."/>
            <person name="Song R."/>
            <person name="Tanyolac B."/>
            <person name="Young S."/>
            <person name="Ho-Il K."/>
            <person name="Hahn J.H."/>
            <person name="Sangsakoo G."/>
            <person name="Vanavichit A."/>
            <person name="de Mattos Luiz.A.T."/>
            <person name="Zimmer P.D."/>
            <person name="Malone G."/>
            <person name="Dellagostin O."/>
            <person name="de Oliveira A.C."/>
            <person name="Bevan M."/>
            <person name="Bancroft I."/>
            <person name="Minx P."/>
            <person name="Cordum H."/>
            <person name="Wilson R."/>
            <person name="Cheng Z."/>
            <person name="Jin W."/>
            <person name="Jiang J."/>
            <person name="Leong S.A."/>
            <person name="Iwama H."/>
            <person name="Gojobori T."/>
            <person name="Itoh T."/>
            <person name="Niimura Y."/>
            <person name="Fujii Y."/>
            <person name="Habara T."/>
            <person name="Sakai H."/>
            <person name="Sato Y."/>
            <person name="Wilson G."/>
            <person name="Kumar K."/>
            <person name="McCouch S."/>
            <person name="Juretic N."/>
            <person name="Hoen D."/>
            <person name="Wright S."/>
            <person name="Bruskiewich R."/>
            <person name="Bureau T."/>
            <person name="Miyao A."/>
            <person name="Hirochika H."/>
            <person name="Nishikawa T."/>
            <person name="Kadowaki K."/>
            <person name="Sugiura M."/>
            <person name="Burr B."/>
            <person name="Sasaki T."/>
        </authorList>
    </citation>
    <scope>NUCLEOTIDE SEQUENCE [LARGE SCALE GENOMIC DNA]</scope>
    <source>
        <strain evidence="4">cv. Nipponbare</strain>
    </source>
</reference>
<dbReference type="AlphaFoldDB" id="A0A0P0XTA0"/>
<dbReference type="PANTHER" id="PTHR31286">
    <property type="entry name" value="GLYCINE-RICH CELL WALL STRUCTURAL PROTEIN 1.8-LIKE"/>
    <property type="match status" value="1"/>
</dbReference>
<feature type="region of interest" description="Disordered" evidence="1">
    <location>
        <begin position="152"/>
        <end position="227"/>
    </location>
</feature>
<evidence type="ECO:0000259" key="2">
    <source>
        <dbReference type="Pfam" id="PF14392"/>
    </source>
</evidence>
<keyword evidence="4" id="KW-1185">Reference proteome</keyword>
<evidence type="ECO:0000256" key="1">
    <source>
        <dbReference type="SAM" id="MobiDB-lite"/>
    </source>
</evidence>
<feature type="domain" description="Zinc knuckle CX2CX4HX4C" evidence="2">
    <location>
        <begin position="78"/>
        <end position="126"/>
    </location>
</feature>
<reference evidence="3 4" key="2">
    <citation type="journal article" date="2013" name="Plant Cell Physiol.">
        <title>Rice Annotation Project Database (RAP-DB): an integrative and interactive database for rice genomics.</title>
        <authorList>
            <person name="Sakai H."/>
            <person name="Lee S.S."/>
            <person name="Tanaka T."/>
            <person name="Numa H."/>
            <person name="Kim J."/>
            <person name="Kawahara Y."/>
            <person name="Wakimoto H."/>
            <person name="Yang C.C."/>
            <person name="Iwamoto M."/>
            <person name="Abe T."/>
            <person name="Yamada Y."/>
            <person name="Muto A."/>
            <person name="Inokuchi H."/>
            <person name="Ikemura T."/>
            <person name="Matsumoto T."/>
            <person name="Sasaki T."/>
            <person name="Itoh T."/>
        </authorList>
    </citation>
    <scope>NUCLEOTIDE SEQUENCE [LARGE SCALE GENOMIC DNA]</scope>
    <source>
        <strain evidence="4">cv. Nipponbare</strain>
    </source>
</reference>
<reference evidence="3 4" key="3">
    <citation type="journal article" date="2013" name="Rice">
        <title>Improvement of the Oryza sativa Nipponbare reference genome using next generation sequence and optical map data.</title>
        <authorList>
            <person name="Kawahara Y."/>
            <person name="de la Bastide M."/>
            <person name="Hamilton J.P."/>
            <person name="Kanamori H."/>
            <person name="McCombie W.R."/>
            <person name="Ouyang S."/>
            <person name="Schwartz D.C."/>
            <person name="Tanaka T."/>
            <person name="Wu J."/>
            <person name="Zhou S."/>
            <person name="Childs K.L."/>
            <person name="Davidson R.M."/>
            <person name="Lin H."/>
            <person name="Quesada-Ocampo L."/>
            <person name="Vaillancourt B."/>
            <person name="Sakai H."/>
            <person name="Lee S.S."/>
            <person name="Kim J."/>
            <person name="Numa H."/>
            <person name="Itoh T."/>
            <person name="Buell C.R."/>
            <person name="Matsumoto T."/>
        </authorList>
    </citation>
    <scope>NUCLEOTIDE SEQUENCE [LARGE SCALE GENOMIC DNA]</scope>
    <source>
        <strain evidence="4">cv. Nipponbare</strain>
    </source>
</reference>
<sequence length="255" mass="28417">MFNKDLVVMIDLDETKLIEDMIFAFVPIWVRAMKLPLGLMTKETGMAIGREVGEFMTMDLEEDGSAVGQFLRIKIRIDIRKPLMRGVTLFVGADERPLWCPLVYEFLPDFCYICGIVGHTEKLCEKKLAEGEAPLFNKSLRFIPERKIWEGGSSDKTSGSRFQVQRKSGASSCKGSDAPSWQKEITDGSKGKEKGTQGEDEVTSPLKKGFPAERSDRPKKSLFQSKKGAAVEASKCVSTQEVINDVSYVAGSEER</sequence>
<evidence type="ECO:0000313" key="4">
    <source>
        <dbReference type="Proteomes" id="UP000059680"/>
    </source>
</evidence>